<evidence type="ECO:0000313" key="4">
    <source>
        <dbReference type="EMBL" id="BBI99277.1"/>
    </source>
</evidence>
<dbReference type="Gene3D" id="3.30.1310.10">
    <property type="entry name" value="Nucleoid-associated protein YbaB-like domain"/>
    <property type="match status" value="1"/>
</dbReference>
<evidence type="ECO:0000256" key="1">
    <source>
        <dbReference type="ARBA" id="ARBA00023125"/>
    </source>
</evidence>
<dbReference type="Proteomes" id="UP001319121">
    <property type="component" value="Chromosome"/>
</dbReference>
<dbReference type="InterPro" id="IPR004401">
    <property type="entry name" value="YbaB/EbfC"/>
</dbReference>
<organism evidence="4 5">
    <name type="scientific">Ferrigenium kumadai</name>
    <dbReference type="NCBI Taxonomy" id="1682490"/>
    <lineage>
        <taxon>Bacteria</taxon>
        <taxon>Pseudomonadati</taxon>
        <taxon>Pseudomonadota</taxon>
        <taxon>Betaproteobacteria</taxon>
        <taxon>Nitrosomonadales</taxon>
        <taxon>Gallionellaceae</taxon>
        <taxon>Ferrigenium</taxon>
    </lineage>
</organism>
<dbReference type="HAMAP" id="MF_00274">
    <property type="entry name" value="DNA_YbaB_EbfC"/>
    <property type="match status" value="1"/>
</dbReference>
<dbReference type="Pfam" id="PF02575">
    <property type="entry name" value="YbaB_DNA_bd"/>
    <property type="match status" value="1"/>
</dbReference>
<comment type="similarity">
    <text evidence="2">Belongs to the YbaB/EbfC family.</text>
</comment>
<keyword evidence="1 2" id="KW-0238">DNA-binding</keyword>
<comment type="subunit">
    <text evidence="2">Homodimer.</text>
</comment>
<keyword evidence="5" id="KW-1185">Reference proteome</keyword>
<reference evidence="4 5" key="1">
    <citation type="submission" date="2019-03" db="EMBL/GenBank/DDBJ databases">
        <title>Complete genome sequence of Ferrigenium kumadai strain An22, a microaerophilic iron-oxidizing bacterium isolated from a paddy field soil.</title>
        <authorList>
            <person name="Watanabe T."/>
            <person name="Asakawa S."/>
        </authorList>
    </citation>
    <scope>NUCLEOTIDE SEQUENCE [LARGE SCALE GENOMIC DNA]</scope>
    <source>
        <strain evidence="4 5">An22</strain>
    </source>
</reference>
<sequence length="110" mass="11841">MNMLKGGLGGLMKQAQQMQQNMQKAQAELANIEVEGQAGSGVVKVTMTCGHEVRRVSLDDSVLSDDKEMLEDLIVLALNDAMKKVEATSQQRMSGFTAGMGLPPGMKLPF</sequence>
<dbReference type="EMBL" id="AP019536">
    <property type="protein sequence ID" value="BBI99277.1"/>
    <property type="molecule type" value="Genomic_DNA"/>
</dbReference>
<feature type="coiled-coil region" evidence="3">
    <location>
        <begin position="8"/>
        <end position="35"/>
    </location>
</feature>
<dbReference type="AlphaFoldDB" id="A0AAN1SYU4"/>
<comment type="function">
    <text evidence="2">Binds to DNA and alters its conformation. May be involved in regulation of gene expression, nucleoid organization and DNA protection.</text>
</comment>
<protein>
    <recommendedName>
        <fullName evidence="2">Nucleoid-associated protein FGKAn22_09700</fullName>
    </recommendedName>
</protein>
<proteinExistence type="inferred from homology"/>
<keyword evidence="3" id="KW-0175">Coiled coil</keyword>
<gene>
    <name evidence="4" type="ORF">FGKAn22_09700</name>
</gene>
<comment type="subcellular location">
    <subcellularLocation>
        <location evidence="2">Cytoplasm</location>
        <location evidence="2">Nucleoid</location>
    </subcellularLocation>
</comment>
<accession>A0AAN1SYU4</accession>
<keyword evidence="2" id="KW-0963">Cytoplasm</keyword>
<evidence type="ECO:0000256" key="3">
    <source>
        <dbReference type="SAM" id="Coils"/>
    </source>
</evidence>
<dbReference type="NCBIfam" id="TIGR00103">
    <property type="entry name" value="DNA_YbaB_EbfC"/>
    <property type="match status" value="1"/>
</dbReference>
<dbReference type="InterPro" id="IPR036894">
    <property type="entry name" value="YbaB-like_sf"/>
</dbReference>
<name>A0AAN1SYU4_9PROT</name>
<dbReference type="SUPFAM" id="SSF82607">
    <property type="entry name" value="YbaB-like"/>
    <property type="match status" value="1"/>
</dbReference>
<dbReference type="PIRSF" id="PIRSF004555">
    <property type="entry name" value="UCP004555"/>
    <property type="match status" value="1"/>
</dbReference>
<dbReference type="PANTHER" id="PTHR33449">
    <property type="entry name" value="NUCLEOID-ASSOCIATED PROTEIN YBAB"/>
    <property type="match status" value="1"/>
</dbReference>
<evidence type="ECO:0000256" key="2">
    <source>
        <dbReference type="HAMAP-Rule" id="MF_00274"/>
    </source>
</evidence>
<dbReference type="PANTHER" id="PTHR33449:SF1">
    <property type="entry name" value="NUCLEOID-ASSOCIATED PROTEIN YBAB"/>
    <property type="match status" value="1"/>
</dbReference>
<dbReference type="GO" id="GO:0003677">
    <property type="term" value="F:DNA binding"/>
    <property type="evidence" value="ECO:0007669"/>
    <property type="project" value="UniProtKB-UniRule"/>
</dbReference>
<evidence type="ECO:0000313" key="5">
    <source>
        <dbReference type="Proteomes" id="UP001319121"/>
    </source>
</evidence>
<dbReference type="GO" id="GO:0043590">
    <property type="term" value="C:bacterial nucleoid"/>
    <property type="evidence" value="ECO:0007669"/>
    <property type="project" value="UniProtKB-UniRule"/>
</dbReference>
<dbReference type="GO" id="GO:0005829">
    <property type="term" value="C:cytosol"/>
    <property type="evidence" value="ECO:0007669"/>
    <property type="project" value="TreeGrafter"/>
</dbReference>
<dbReference type="KEGG" id="fku:FGKAn22_09700"/>